<evidence type="ECO:0000256" key="2">
    <source>
        <dbReference type="ARBA" id="ARBA00022763"/>
    </source>
</evidence>
<comment type="subunit">
    <text evidence="6">Homotetramer. Forms an RuvA(8)-RuvB(12)-Holliday junction (HJ) complex. HJ DNA is sandwiched between 2 RuvA tetramers; dsDNA enters through RuvA and exits via RuvB. An RuvB hexamer assembles on each DNA strand where it exits the tetramer. Each RuvB hexamer is contacted by two RuvA subunits (via domain III) on 2 adjacent RuvB subunits; this complex drives branch migration. In the full resolvosome a probable DNA-RuvA(4)-RuvB(12)-RuvC(2) complex forms which resolves the HJ.</text>
</comment>
<evidence type="ECO:0000313" key="11">
    <source>
        <dbReference type="Proteomes" id="UP000029074"/>
    </source>
</evidence>
<dbReference type="InterPro" id="IPR036267">
    <property type="entry name" value="RuvA_C_sf"/>
</dbReference>
<dbReference type="Proteomes" id="UP000029074">
    <property type="component" value="Unassembled WGS sequence"/>
</dbReference>
<dbReference type="InterPro" id="IPR012340">
    <property type="entry name" value="NA-bd_OB-fold"/>
</dbReference>
<dbReference type="SUPFAM" id="SSF46929">
    <property type="entry name" value="DNA helicase RuvA subunit, C-terminal domain"/>
    <property type="match status" value="1"/>
</dbReference>
<evidence type="ECO:0000313" key="8">
    <source>
        <dbReference type="EMBL" id="EFA23073.1"/>
    </source>
</evidence>
<proteinExistence type="inferred from homology"/>
<keyword evidence="8" id="KW-0378">Hydrolase</keyword>
<evidence type="ECO:0000313" key="9">
    <source>
        <dbReference type="EMBL" id="KFI58759.1"/>
    </source>
</evidence>
<evidence type="ECO:0000256" key="6">
    <source>
        <dbReference type="HAMAP-Rule" id="MF_00031"/>
    </source>
</evidence>
<dbReference type="InterPro" id="IPR003583">
    <property type="entry name" value="Hlx-hairpin-Hlx_DNA-bd_motif"/>
</dbReference>
<dbReference type="GO" id="GO:0000400">
    <property type="term" value="F:four-way junction DNA binding"/>
    <property type="evidence" value="ECO:0007669"/>
    <property type="project" value="UniProtKB-UniRule"/>
</dbReference>
<dbReference type="SUPFAM" id="SSF47781">
    <property type="entry name" value="RuvA domain 2-like"/>
    <property type="match status" value="1"/>
</dbReference>
<comment type="domain">
    <text evidence="6">Has three domains with a flexible linker between the domains II and III and assumes an 'L' shape. Domain III is highly mobile and contacts RuvB.</text>
</comment>
<evidence type="ECO:0000256" key="5">
    <source>
        <dbReference type="ARBA" id="ARBA00023204"/>
    </source>
</evidence>
<dbReference type="STRING" id="561180.BIFGAL_03177"/>
<keyword evidence="8" id="KW-0347">Helicase</keyword>
<dbReference type="GO" id="GO:0005524">
    <property type="term" value="F:ATP binding"/>
    <property type="evidence" value="ECO:0007669"/>
    <property type="project" value="InterPro"/>
</dbReference>
<dbReference type="SUPFAM" id="SSF50249">
    <property type="entry name" value="Nucleic acid-binding proteins"/>
    <property type="match status" value="1"/>
</dbReference>
<dbReference type="RefSeq" id="WP_006294617.1">
    <property type="nucleotide sequence ID" value="NZ_ABXB03000002.1"/>
</dbReference>
<dbReference type="GO" id="GO:0048476">
    <property type="term" value="C:Holliday junction resolvase complex"/>
    <property type="evidence" value="ECO:0007669"/>
    <property type="project" value="UniProtKB-UniRule"/>
</dbReference>
<dbReference type="InterPro" id="IPR013849">
    <property type="entry name" value="DNA_helicase_Holl-junc_RuvA_I"/>
</dbReference>
<dbReference type="Pfam" id="PF07499">
    <property type="entry name" value="RuvA_C"/>
    <property type="match status" value="1"/>
</dbReference>
<feature type="domain" description="Helix-hairpin-helix DNA-binding motif class 1" evidence="7">
    <location>
        <begin position="72"/>
        <end position="91"/>
    </location>
</feature>
<keyword evidence="11" id="KW-1185">Reference proteome</keyword>
<dbReference type="Pfam" id="PF14520">
    <property type="entry name" value="HHH_5"/>
    <property type="match status" value="1"/>
</dbReference>
<comment type="similarity">
    <text evidence="6">Belongs to the RuvA family.</text>
</comment>
<organism evidence="8 10">
    <name type="scientific">Bifidobacterium gallicum DSM 20093 = LMG 11596</name>
    <dbReference type="NCBI Taxonomy" id="561180"/>
    <lineage>
        <taxon>Bacteria</taxon>
        <taxon>Bacillati</taxon>
        <taxon>Actinomycetota</taxon>
        <taxon>Actinomycetes</taxon>
        <taxon>Bifidobacteriales</taxon>
        <taxon>Bifidobacteriaceae</taxon>
        <taxon>Bifidobacterium</taxon>
    </lineage>
</organism>
<reference evidence="9 11" key="2">
    <citation type="submission" date="2014-03" db="EMBL/GenBank/DDBJ databases">
        <title>Genomics of Bifidobacteria.</title>
        <authorList>
            <person name="Ventura M."/>
            <person name="Milani C."/>
            <person name="Lugli G.A."/>
        </authorList>
    </citation>
    <scope>NUCLEOTIDE SEQUENCE [LARGE SCALE GENOMIC DNA]</scope>
    <source>
        <strain evidence="9 11">LMG 11596</strain>
    </source>
</reference>
<comment type="caution">
    <text evidence="6">Lacks conserved residue(s) required for the propagation of feature annotation.</text>
</comment>
<dbReference type="GO" id="GO:0016787">
    <property type="term" value="F:hydrolase activity"/>
    <property type="evidence" value="ECO:0007669"/>
    <property type="project" value="UniProtKB-KW"/>
</dbReference>
<sequence>MIGMLSGQVAAVDTAAALIDVHGVGYEVRMAGADLATLHVGQDATVFTSMSVSQDAITLFGFLDHAAKRMFLQLQKVSGIGPKVALSLLGTLDAGQLAHAIYDGDATALAKAPGLGKKGAQKIILELKGSLDLAALDDASGSDTSVAASAHAPEDRGRLDVVEALISLGWRQQDAQHAVDSVIHEQDLPTPLAADMVPEVLRAALTSLDSGH</sequence>
<dbReference type="InterPro" id="IPR000085">
    <property type="entry name" value="RuvA"/>
</dbReference>
<evidence type="ECO:0000256" key="3">
    <source>
        <dbReference type="ARBA" id="ARBA00023125"/>
    </source>
</evidence>
<dbReference type="SMART" id="SM00278">
    <property type="entry name" value="HhH1"/>
    <property type="match status" value="2"/>
</dbReference>
<name>D1NTL9_9BIFI</name>
<keyword evidence="5 6" id="KW-0234">DNA repair</keyword>
<dbReference type="Proteomes" id="UP000003656">
    <property type="component" value="Unassembled WGS sequence"/>
</dbReference>
<dbReference type="InterPro" id="IPR010994">
    <property type="entry name" value="RuvA_2-like"/>
</dbReference>
<dbReference type="AlphaFoldDB" id="D1NTL9"/>
<keyword evidence="1 6" id="KW-0963">Cytoplasm</keyword>
<keyword evidence="2 6" id="KW-0227">DNA damage</keyword>
<dbReference type="eggNOG" id="COG0632">
    <property type="taxonomic scope" value="Bacteria"/>
</dbReference>
<accession>D1NTL9</accession>
<keyword evidence="4 6" id="KW-0233">DNA recombination</keyword>
<comment type="caution">
    <text evidence="8">The sequence shown here is derived from an EMBL/GenBank/DDBJ whole genome shotgun (WGS) entry which is preliminary data.</text>
</comment>
<comment type="function">
    <text evidence="6">The RuvA-RuvB-RuvC complex processes Holliday junction (HJ) DNA during genetic recombination and DNA repair, while the RuvA-RuvB complex plays an important role in the rescue of blocked DNA replication forks via replication fork reversal (RFR). RuvA specifically binds to HJ cruciform DNA, conferring on it an open structure. The RuvB hexamer acts as an ATP-dependent pump, pulling dsDNA into and through the RuvAB complex. HJ branch migration allows RuvC to scan DNA until it finds its consensus sequence, where it cleaves and resolves the cruciform DNA.</text>
</comment>
<evidence type="ECO:0000256" key="4">
    <source>
        <dbReference type="ARBA" id="ARBA00023172"/>
    </source>
</evidence>
<evidence type="ECO:0000313" key="10">
    <source>
        <dbReference type="Proteomes" id="UP000003656"/>
    </source>
</evidence>
<keyword evidence="3 6" id="KW-0238">DNA-binding</keyword>
<gene>
    <name evidence="6 8" type="primary">ruvA</name>
    <name evidence="9" type="ORF">BGLCM_1053</name>
    <name evidence="8" type="ORF">BIFGAL_03177</name>
</gene>
<keyword evidence="8" id="KW-0067">ATP-binding</keyword>
<comment type="subcellular location">
    <subcellularLocation>
        <location evidence="6">Cytoplasm</location>
    </subcellularLocation>
</comment>
<dbReference type="InterPro" id="IPR011114">
    <property type="entry name" value="RuvA_C"/>
</dbReference>
<dbReference type="HAMAP" id="MF_00031">
    <property type="entry name" value="DNA_HJ_migration_RuvA"/>
    <property type="match status" value="1"/>
</dbReference>
<dbReference type="GO" id="GO:0005737">
    <property type="term" value="C:cytoplasm"/>
    <property type="evidence" value="ECO:0007669"/>
    <property type="project" value="UniProtKB-SubCell"/>
</dbReference>
<feature type="region of interest" description="Domain III" evidence="6">
    <location>
        <begin position="155"/>
        <end position="212"/>
    </location>
</feature>
<reference evidence="8 10" key="1">
    <citation type="submission" date="2009-11" db="EMBL/GenBank/DDBJ databases">
        <authorList>
            <person name="Weinstock G."/>
            <person name="Sodergren E."/>
            <person name="Clifton S."/>
            <person name="Fulton L."/>
            <person name="Fulton B."/>
            <person name="Courtney L."/>
            <person name="Fronick C."/>
            <person name="Harrison M."/>
            <person name="Strong C."/>
            <person name="Farmer C."/>
            <person name="Delahaunty K."/>
            <person name="Markovic C."/>
            <person name="Hall O."/>
            <person name="Minx P."/>
            <person name="Tomlinson C."/>
            <person name="Mitreva M."/>
            <person name="Nelson J."/>
            <person name="Hou S."/>
            <person name="Wollam A."/>
            <person name="Pepin K.H."/>
            <person name="Johnson M."/>
            <person name="Bhonagiri V."/>
            <person name="Nash W.E."/>
            <person name="Warren W."/>
            <person name="Chinwalla A."/>
            <person name="Mardis E.R."/>
            <person name="Wilson R.K."/>
        </authorList>
    </citation>
    <scope>NUCLEOTIDE SEQUENCE [LARGE SCALE GENOMIC DNA]</scope>
    <source>
        <strain evidence="8 10">DSM 20093</strain>
    </source>
</reference>
<dbReference type="Gene3D" id="1.10.8.10">
    <property type="entry name" value="DNA helicase RuvA subunit, C-terminal domain"/>
    <property type="match status" value="1"/>
</dbReference>
<dbReference type="GO" id="GO:0009379">
    <property type="term" value="C:Holliday junction helicase complex"/>
    <property type="evidence" value="ECO:0007669"/>
    <property type="project" value="InterPro"/>
</dbReference>
<dbReference type="CDD" id="cd14332">
    <property type="entry name" value="UBA_RuvA_C"/>
    <property type="match status" value="1"/>
</dbReference>
<keyword evidence="8" id="KW-0547">Nucleotide-binding</keyword>
<evidence type="ECO:0000256" key="1">
    <source>
        <dbReference type="ARBA" id="ARBA00022490"/>
    </source>
</evidence>
<dbReference type="Gene3D" id="1.10.150.20">
    <property type="entry name" value="5' to 3' exonuclease, C-terminal subdomain"/>
    <property type="match status" value="1"/>
</dbReference>
<dbReference type="GO" id="GO:0009378">
    <property type="term" value="F:four-way junction helicase activity"/>
    <property type="evidence" value="ECO:0007669"/>
    <property type="project" value="InterPro"/>
</dbReference>
<dbReference type="Gene3D" id="2.40.50.140">
    <property type="entry name" value="Nucleic acid-binding proteins"/>
    <property type="match status" value="1"/>
</dbReference>
<dbReference type="EMBL" id="ABXB03000002">
    <property type="protein sequence ID" value="EFA23073.1"/>
    <property type="molecule type" value="Genomic_DNA"/>
</dbReference>
<dbReference type="GO" id="GO:0006281">
    <property type="term" value="P:DNA repair"/>
    <property type="evidence" value="ECO:0007669"/>
    <property type="project" value="UniProtKB-UniRule"/>
</dbReference>
<protein>
    <recommendedName>
        <fullName evidence="6">Holliday junction branch migration complex subunit RuvA</fullName>
    </recommendedName>
</protein>
<evidence type="ECO:0000259" key="7">
    <source>
        <dbReference type="SMART" id="SM00278"/>
    </source>
</evidence>
<dbReference type="GO" id="GO:0006310">
    <property type="term" value="P:DNA recombination"/>
    <property type="evidence" value="ECO:0007669"/>
    <property type="project" value="UniProtKB-UniRule"/>
</dbReference>
<feature type="domain" description="Helix-hairpin-helix DNA-binding motif class 1" evidence="7">
    <location>
        <begin position="107"/>
        <end position="126"/>
    </location>
</feature>
<dbReference type="OrthoDB" id="5293449at2"/>
<dbReference type="EMBL" id="JGYW01000005">
    <property type="protein sequence ID" value="KFI58759.1"/>
    <property type="molecule type" value="Genomic_DNA"/>
</dbReference>
<dbReference type="NCBIfam" id="TIGR00084">
    <property type="entry name" value="ruvA"/>
    <property type="match status" value="1"/>
</dbReference>
<dbReference type="Pfam" id="PF01330">
    <property type="entry name" value="RuvA_N"/>
    <property type="match status" value="1"/>
</dbReference>